<proteinExistence type="predicted"/>
<evidence type="ECO:0000256" key="1">
    <source>
        <dbReference type="SAM" id="MobiDB-lite"/>
    </source>
</evidence>
<dbReference type="EMBL" id="LT991976">
    <property type="protein sequence ID" value="SPK74003.1"/>
    <property type="molecule type" value="Genomic_DNA"/>
</dbReference>
<accession>A0A375IGW0</accession>
<gene>
    <name evidence="2" type="ORF">CT19425_120245</name>
</gene>
<evidence type="ECO:0000313" key="3">
    <source>
        <dbReference type="Proteomes" id="UP000255505"/>
    </source>
</evidence>
<feature type="compositionally biased region" description="Polar residues" evidence="1">
    <location>
        <begin position="10"/>
        <end position="24"/>
    </location>
</feature>
<dbReference type="AlphaFoldDB" id="A0A375IGW0"/>
<evidence type="ECO:0000313" key="2">
    <source>
        <dbReference type="EMBL" id="SPK74003.1"/>
    </source>
</evidence>
<organism evidence="2 3">
    <name type="scientific">Cupriavidus taiwanensis</name>
    <dbReference type="NCBI Taxonomy" id="164546"/>
    <lineage>
        <taxon>Bacteria</taxon>
        <taxon>Pseudomonadati</taxon>
        <taxon>Pseudomonadota</taxon>
        <taxon>Betaproteobacteria</taxon>
        <taxon>Burkholderiales</taxon>
        <taxon>Burkholderiaceae</taxon>
        <taxon>Cupriavidus</taxon>
    </lineage>
</organism>
<dbReference type="Proteomes" id="UP000255505">
    <property type="component" value="Chromosome I"/>
</dbReference>
<sequence>MRKAYATFRPNGQQSTYQDSSGLV</sequence>
<protein>
    <submittedName>
        <fullName evidence="2">Uncharacterized protein</fullName>
    </submittedName>
</protein>
<name>A0A375IGW0_9BURK</name>
<feature type="region of interest" description="Disordered" evidence="1">
    <location>
        <begin position="1"/>
        <end position="24"/>
    </location>
</feature>
<reference evidence="2 3" key="1">
    <citation type="submission" date="2018-01" db="EMBL/GenBank/DDBJ databases">
        <authorList>
            <person name="Gaut B.S."/>
            <person name="Morton B.R."/>
            <person name="Clegg M.T."/>
            <person name="Duvall M.R."/>
        </authorList>
    </citation>
    <scope>NUCLEOTIDE SEQUENCE [LARGE SCALE GENOMIC DNA]</scope>
    <source>
        <strain evidence="2">Cupriavidus taiwanensis LMG 19425</strain>
    </source>
</reference>